<reference evidence="2 3" key="1">
    <citation type="submission" date="2019-11" db="EMBL/GenBank/DDBJ databases">
        <authorList>
            <person name="Lang L."/>
        </authorList>
    </citation>
    <scope>NUCLEOTIDE SEQUENCE [LARGE SCALE GENOMIC DNA]</scope>
    <source>
        <strain evidence="2 3">YIM 132242</strain>
    </source>
</reference>
<name>A0A6L6HSB4_9RHOB</name>
<dbReference type="InterPro" id="IPR050834">
    <property type="entry name" value="Glycosyltransf_2"/>
</dbReference>
<dbReference type="PANTHER" id="PTHR43685:SF2">
    <property type="entry name" value="GLYCOSYLTRANSFERASE 2-LIKE DOMAIN-CONTAINING PROTEIN"/>
    <property type="match status" value="1"/>
</dbReference>
<dbReference type="CDD" id="cd00761">
    <property type="entry name" value="Glyco_tranf_GTA_type"/>
    <property type="match status" value="1"/>
</dbReference>
<protein>
    <submittedName>
        <fullName evidence="2">Glycosyltransferase</fullName>
    </submittedName>
</protein>
<dbReference type="InterPro" id="IPR001173">
    <property type="entry name" value="Glyco_trans_2-like"/>
</dbReference>
<sequence length="254" mass="28582">MKKTDVTAVINAHREGLMVASTLKSVAKAVQVANEHGISVEVMAIADRPDDVTLKVLESFDQLSLEIRVADNGDLAESRNEAVGYANGDFVAFVDGDDLWGPEWIARAVNAARKETRECVWHPEVNLYFSDTTQWLFHHPDMDAEDFDLWRQLVTNCWTALSFARRSVYLSHPYVRNEISKGTGYEDWSWNCTTIAKGIIHKTVPDTCHFIRKKSFSMVQETNTNEALVSRHDLYSYLSAQGVKKAEPVAALTS</sequence>
<dbReference type="PANTHER" id="PTHR43685">
    <property type="entry name" value="GLYCOSYLTRANSFERASE"/>
    <property type="match status" value="1"/>
</dbReference>
<keyword evidence="2" id="KW-0808">Transferase</keyword>
<dbReference type="RefSeq" id="WP_154766125.1">
    <property type="nucleotide sequence ID" value="NZ_WMBT01000027.1"/>
</dbReference>
<dbReference type="Pfam" id="PF00535">
    <property type="entry name" value="Glycos_transf_2"/>
    <property type="match status" value="1"/>
</dbReference>
<gene>
    <name evidence="2" type="ORF">GIY56_17430</name>
</gene>
<comment type="caution">
    <text evidence="2">The sequence shown here is derived from an EMBL/GenBank/DDBJ whole genome shotgun (WGS) entry which is preliminary data.</text>
</comment>
<evidence type="ECO:0000259" key="1">
    <source>
        <dbReference type="Pfam" id="PF00535"/>
    </source>
</evidence>
<feature type="domain" description="Glycosyltransferase 2-like" evidence="1">
    <location>
        <begin position="8"/>
        <end position="169"/>
    </location>
</feature>
<keyword evidence="3" id="KW-1185">Reference proteome</keyword>
<dbReference type="Gene3D" id="3.90.550.10">
    <property type="entry name" value="Spore Coat Polysaccharide Biosynthesis Protein SpsA, Chain A"/>
    <property type="match status" value="1"/>
</dbReference>
<dbReference type="SUPFAM" id="SSF53448">
    <property type="entry name" value="Nucleotide-diphospho-sugar transferases"/>
    <property type="match status" value="1"/>
</dbReference>
<dbReference type="EMBL" id="WMBT01000027">
    <property type="protein sequence ID" value="MTE02074.1"/>
    <property type="molecule type" value="Genomic_DNA"/>
</dbReference>
<dbReference type="Proteomes" id="UP000481417">
    <property type="component" value="Unassembled WGS sequence"/>
</dbReference>
<evidence type="ECO:0000313" key="3">
    <source>
        <dbReference type="Proteomes" id="UP000481417"/>
    </source>
</evidence>
<accession>A0A6L6HSB4</accession>
<dbReference type="GO" id="GO:0016740">
    <property type="term" value="F:transferase activity"/>
    <property type="evidence" value="ECO:0007669"/>
    <property type="project" value="UniProtKB-KW"/>
</dbReference>
<dbReference type="InterPro" id="IPR029044">
    <property type="entry name" value="Nucleotide-diphossugar_trans"/>
</dbReference>
<proteinExistence type="predicted"/>
<organism evidence="2 3">
    <name type="scientific">Paracoccus lichenicola</name>
    <dbReference type="NCBI Taxonomy" id="2665644"/>
    <lineage>
        <taxon>Bacteria</taxon>
        <taxon>Pseudomonadati</taxon>
        <taxon>Pseudomonadota</taxon>
        <taxon>Alphaproteobacteria</taxon>
        <taxon>Rhodobacterales</taxon>
        <taxon>Paracoccaceae</taxon>
        <taxon>Paracoccus</taxon>
    </lineage>
</organism>
<dbReference type="AlphaFoldDB" id="A0A6L6HSB4"/>
<evidence type="ECO:0000313" key="2">
    <source>
        <dbReference type="EMBL" id="MTE02074.1"/>
    </source>
</evidence>